<dbReference type="Proteomes" id="UP000677228">
    <property type="component" value="Unassembled WGS sequence"/>
</dbReference>
<name>A0A8S2PCH5_9BILA</name>
<feature type="compositionally biased region" description="Low complexity" evidence="1">
    <location>
        <begin position="194"/>
        <end position="222"/>
    </location>
</feature>
<feature type="region of interest" description="Disordered" evidence="1">
    <location>
        <begin position="237"/>
        <end position="267"/>
    </location>
</feature>
<reference evidence="3" key="1">
    <citation type="submission" date="2021-02" db="EMBL/GenBank/DDBJ databases">
        <authorList>
            <person name="Nowell W R."/>
        </authorList>
    </citation>
    <scope>NUCLEOTIDE SEQUENCE</scope>
</reference>
<dbReference type="AlphaFoldDB" id="A0A8S2PCH5"/>
<dbReference type="EMBL" id="CAJOBA010037143">
    <property type="protein sequence ID" value="CAF4036665.1"/>
    <property type="molecule type" value="Genomic_DNA"/>
</dbReference>
<dbReference type="Proteomes" id="UP000682733">
    <property type="component" value="Unassembled WGS sequence"/>
</dbReference>
<organism evidence="3 4">
    <name type="scientific">Didymodactylos carnosus</name>
    <dbReference type="NCBI Taxonomy" id="1234261"/>
    <lineage>
        <taxon>Eukaryota</taxon>
        <taxon>Metazoa</taxon>
        <taxon>Spiralia</taxon>
        <taxon>Gnathifera</taxon>
        <taxon>Rotifera</taxon>
        <taxon>Eurotatoria</taxon>
        <taxon>Bdelloidea</taxon>
        <taxon>Philodinida</taxon>
        <taxon>Philodinidae</taxon>
        <taxon>Didymodactylos</taxon>
    </lineage>
</organism>
<gene>
    <name evidence="2" type="ORF">OVA965_LOCUS25266</name>
    <name evidence="3" type="ORF">TMI583_LOCUS25994</name>
</gene>
<protein>
    <submittedName>
        <fullName evidence="3">Uncharacterized protein</fullName>
    </submittedName>
</protein>
<evidence type="ECO:0000256" key="1">
    <source>
        <dbReference type="SAM" id="MobiDB-lite"/>
    </source>
</evidence>
<evidence type="ECO:0000313" key="3">
    <source>
        <dbReference type="EMBL" id="CAF4036665.1"/>
    </source>
</evidence>
<comment type="caution">
    <text evidence="3">The sequence shown here is derived from an EMBL/GenBank/DDBJ whole genome shotgun (WGS) entry which is preliminary data.</text>
</comment>
<evidence type="ECO:0000313" key="2">
    <source>
        <dbReference type="EMBL" id="CAF1228615.1"/>
    </source>
</evidence>
<feature type="region of interest" description="Disordered" evidence="1">
    <location>
        <begin position="175"/>
        <end position="222"/>
    </location>
</feature>
<proteinExistence type="predicted"/>
<feature type="compositionally biased region" description="Polar residues" evidence="1">
    <location>
        <begin position="248"/>
        <end position="267"/>
    </location>
</feature>
<evidence type="ECO:0000313" key="4">
    <source>
        <dbReference type="Proteomes" id="UP000682733"/>
    </source>
</evidence>
<sequence>MYNNLDMLEDINIYRKSYKTHSIISTEQKYKLVIFPSDSTFSIVNNKQCSNLEHDGLIIVQSGSKKYPAMVFKEGTMSELHEAQKLLGKAMNTDIESDYDPEQENIMKTKTTTIVKPQSEEPTITSLLDIPFGGLTCKNLTINSQSKNVHSTLGMSKIDAGDSLRYLKQTINNYDSDDCEDLRPSPQRQHSKCTKTTNTKSKRQCTSSSKKSTSPNTTIPTPSIFLIDTQQLEYDDSDYENKLPPRKPSNQIMNQTTPSSSSISILQTPKPLTGRKILGTNDDNYDDNEQPSQKELVCLLKQSLLSNTKIEEKYLKQILIGQERQENMIKMLFENQKKIQKALCKKKVAYRTL</sequence>
<dbReference type="EMBL" id="CAJNOK010015596">
    <property type="protein sequence ID" value="CAF1228615.1"/>
    <property type="molecule type" value="Genomic_DNA"/>
</dbReference>
<accession>A0A8S2PCH5</accession>